<accession>A0A1I5S1D9</accession>
<evidence type="ECO:0000256" key="1">
    <source>
        <dbReference type="SAM" id="Phobius"/>
    </source>
</evidence>
<feature type="transmembrane region" description="Helical" evidence="1">
    <location>
        <begin position="187"/>
        <end position="205"/>
    </location>
</feature>
<feature type="transmembrane region" description="Helical" evidence="1">
    <location>
        <begin position="140"/>
        <end position="157"/>
    </location>
</feature>
<feature type="transmembrane region" description="Helical" evidence="1">
    <location>
        <begin position="261"/>
        <end position="281"/>
    </location>
</feature>
<feature type="transmembrane region" description="Helical" evidence="1">
    <location>
        <begin position="54"/>
        <end position="76"/>
    </location>
</feature>
<feature type="transmembrane region" description="Helical" evidence="1">
    <location>
        <begin position="116"/>
        <end position="134"/>
    </location>
</feature>
<dbReference type="RefSeq" id="WP_092015997.1">
    <property type="nucleotide sequence ID" value="NZ_FOXH01000004.1"/>
</dbReference>
<feature type="transmembrane region" description="Helical" evidence="1">
    <location>
        <begin position="217"/>
        <end position="241"/>
    </location>
</feature>
<keyword evidence="1" id="KW-1133">Transmembrane helix</keyword>
<keyword evidence="1" id="KW-0472">Membrane</keyword>
<keyword evidence="3" id="KW-1185">Reference proteome</keyword>
<dbReference type="AlphaFoldDB" id="A0A1I5S1D9"/>
<evidence type="ECO:0000313" key="2">
    <source>
        <dbReference type="EMBL" id="SFP64457.1"/>
    </source>
</evidence>
<dbReference type="OrthoDB" id="660047at2"/>
<proteinExistence type="predicted"/>
<dbReference type="Proteomes" id="UP000199306">
    <property type="component" value="Unassembled WGS sequence"/>
</dbReference>
<gene>
    <name evidence="2" type="ORF">SAMN04515674_104351</name>
</gene>
<dbReference type="EMBL" id="FOXH01000004">
    <property type="protein sequence ID" value="SFP64457.1"/>
    <property type="molecule type" value="Genomic_DNA"/>
</dbReference>
<protein>
    <recommendedName>
        <fullName evidence="4">DUF2157 domain-containing protein</fullName>
    </recommendedName>
</protein>
<sequence>MKAYNQQEVENIHHQQIIEDWHSRGLLSDEQLAKSINAFPVSFYRPNIFVKAGLFLFTALASICGAGFISIFFIEILDNASLRYWSILAWFYALLFGVFLEFFIKQRKLFHSGVDNALLYATLSCFLAGIFFIIQDLHFPLWLSLGFCLPFLFLTIIRYSELLTGFITYVCFWAIVCLLSVEFPLGKIILPFVIIILSGGVYLLIKKIQNLEQIQYYNNVLTLFETASLVLFYLGGNYLIVREGNALINNIFLNVSPQISFAPFFYLFTAFIPLVYIYLGLKKKDRTLLVTGLLAVVFSIITYRFYFSNIPKEIALTIAGSLMIILSVFLNNYLKKGKWGITAQATDSSKLSNFESLLVAQVFGQAPQQKGMEFGGGDFGGGGAGDKY</sequence>
<reference evidence="2 3" key="1">
    <citation type="submission" date="2016-10" db="EMBL/GenBank/DDBJ databases">
        <authorList>
            <person name="de Groot N.N."/>
        </authorList>
    </citation>
    <scope>NUCLEOTIDE SEQUENCE [LARGE SCALE GENOMIC DNA]</scope>
    <source>
        <strain evidence="3">E92,LMG 26720,CCM 7988</strain>
    </source>
</reference>
<keyword evidence="1" id="KW-0812">Transmembrane</keyword>
<dbReference type="STRING" id="1079859.SAMN04515674_104351"/>
<feature type="transmembrane region" description="Helical" evidence="1">
    <location>
        <begin position="288"/>
        <end position="308"/>
    </location>
</feature>
<feature type="transmembrane region" description="Helical" evidence="1">
    <location>
        <begin position="82"/>
        <end position="104"/>
    </location>
</feature>
<name>A0A1I5S1D9_9BACT</name>
<evidence type="ECO:0000313" key="3">
    <source>
        <dbReference type="Proteomes" id="UP000199306"/>
    </source>
</evidence>
<organism evidence="2 3">
    <name type="scientific">Pseudarcicella hirudinis</name>
    <dbReference type="NCBI Taxonomy" id="1079859"/>
    <lineage>
        <taxon>Bacteria</taxon>
        <taxon>Pseudomonadati</taxon>
        <taxon>Bacteroidota</taxon>
        <taxon>Cytophagia</taxon>
        <taxon>Cytophagales</taxon>
        <taxon>Flectobacillaceae</taxon>
        <taxon>Pseudarcicella</taxon>
    </lineage>
</organism>
<feature type="transmembrane region" description="Helical" evidence="1">
    <location>
        <begin position="162"/>
        <end position="181"/>
    </location>
</feature>
<evidence type="ECO:0008006" key="4">
    <source>
        <dbReference type="Google" id="ProtNLM"/>
    </source>
</evidence>
<feature type="transmembrane region" description="Helical" evidence="1">
    <location>
        <begin position="314"/>
        <end position="334"/>
    </location>
</feature>